<dbReference type="InterPro" id="IPR002314">
    <property type="entry name" value="aa-tRNA-synt_IIb"/>
</dbReference>
<dbReference type="InterPro" id="IPR033728">
    <property type="entry name" value="ThrRS_core"/>
</dbReference>
<name>A0A975IMB9_LOWBP</name>
<evidence type="ECO:0000256" key="9">
    <source>
        <dbReference type="ARBA" id="ARBA00022884"/>
    </source>
</evidence>
<keyword evidence="10 13" id="KW-0648">Protein biosynthesis</keyword>
<evidence type="ECO:0000259" key="14">
    <source>
        <dbReference type="PROSITE" id="PS50862"/>
    </source>
</evidence>
<evidence type="ECO:0000256" key="2">
    <source>
        <dbReference type="ARBA" id="ARBA00022490"/>
    </source>
</evidence>
<evidence type="ECO:0000256" key="1">
    <source>
        <dbReference type="ARBA" id="ARBA00008226"/>
    </source>
</evidence>
<comment type="similarity">
    <text evidence="1 13">Belongs to the class-II aminoacyl-tRNA synthetase family.</text>
</comment>
<feature type="binding site" evidence="13">
    <location>
        <position position="515"/>
    </location>
    <ligand>
        <name>Zn(2+)</name>
        <dbReference type="ChEBI" id="CHEBI:29105"/>
        <note>catalytic</note>
    </ligand>
</feature>
<dbReference type="GO" id="GO:0000049">
    <property type="term" value="F:tRNA binding"/>
    <property type="evidence" value="ECO:0007669"/>
    <property type="project" value="UniProtKB-KW"/>
</dbReference>
<evidence type="ECO:0000256" key="6">
    <source>
        <dbReference type="ARBA" id="ARBA00022741"/>
    </source>
</evidence>
<dbReference type="HAMAP" id="MF_00184">
    <property type="entry name" value="Thr_tRNA_synth"/>
    <property type="match status" value="1"/>
</dbReference>
<comment type="subcellular location">
    <subcellularLocation>
        <location evidence="13">Cytoplasm</location>
    </subcellularLocation>
</comment>
<protein>
    <recommendedName>
        <fullName evidence="13">Threonine--tRNA ligase</fullName>
        <ecNumber evidence="13">6.1.1.3</ecNumber>
    </recommendedName>
    <alternativeName>
        <fullName evidence="13">Threonyl-tRNA synthetase</fullName>
        <shortName evidence="13">ThrRS</shortName>
    </alternativeName>
</protein>
<dbReference type="InterPro" id="IPR018163">
    <property type="entry name" value="Thr/Ala-tRNA-synth_IIc_edit"/>
</dbReference>
<keyword evidence="8 13" id="KW-0067">ATP-binding</keyword>
<comment type="subunit">
    <text evidence="13">Homodimer.</text>
</comment>
<dbReference type="PROSITE" id="PS50862">
    <property type="entry name" value="AA_TRNA_LIGASE_II"/>
    <property type="match status" value="1"/>
</dbReference>
<dbReference type="InterPro" id="IPR002320">
    <property type="entry name" value="Thr-tRNA-ligase_IIa"/>
</dbReference>
<dbReference type="PANTHER" id="PTHR11451:SF56">
    <property type="entry name" value="THREONINE--TRNA LIGASE 1"/>
    <property type="match status" value="1"/>
</dbReference>
<dbReference type="EC" id="6.1.1.3" evidence="13"/>
<dbReference type="FunFam" id="3.40.50.800:FF:000001">
    <property type="entry name" value="Threonine--tRNA ligase"/>
    <property type="match status" value="1"/>
</dbReference>
<gene>
    <name evidence="13 15" type="primary">thrS</name>
    <name evidence="15" type="ORF">LFWB_7370</name>
</gene>
<keyword evidence="3 13" id="KW-0820">tRNA-binding</keyword>
<evidence type="ECO:0000256" key="10">
    <source>
        <dbReference type="ARBA" id="ARBA00022917"/>
    </source>
</evidence>
<dbReference type="SUPFAM" id="SSF55186">
    <property type="entry name" value="ThrRS/AlaRS common domain"/>
    <property type="match status" value="1"/>
</dbReference>
<evidence type="ECO:0000313" key="15">
    <source>
        <dbReference type="EMBL" id="QTX03290.1"/>
    </source>
</evidence>
<keyword evidence="11 13" id="KW-0030">Aminoacyl-tRNA synthetase</keyword>
<dbReference type="KEGG" id="pluf:LFWB_7370"/>
<comment type="caution">
    <text evidence="13">Lacks conserved residue(s) required for the propagation of feature annotation.</text>
</comment>
<keyword evidence="4 13" id="KW-0436">Ligase</keyword>
<organism evidence="15 16">
    <name type="scientific">Loofah witches'-broom phytoplasma</name>
    <dbReference type="NCBI Taxonomy" id="35773"/>
    <lineage>
        <taxon>Bacteria</taxon>
        <taxon>Bacillati</taxon>
        <taxon>Mycoplasmatota</taxon>
        <taxon>Mollicutes</taxon>
        <taxon>Acholeplasmatales</taxon>
        <taxon>Acholeplasmataceae</taxon>
        <taxon>Candidatus Phytoplasma</taxon>
        <taxon>16SrVIII (Loofah witches'-broom group)</taxon>
    </lineage>
</organism>
<accession>A0A975IMB9</accession>
<dbReference type="Pfam" id="PF03129">
    <property type="entry name" value="HGTP_anticodon"/>
    <property type="match status" value="1"/>
</dbReference>
<reference evidence="15" key="1">
    <citation type="submission" date="2020-06" db="EMBL/GenBank/DDBJ databases">
        <title>Complete genome sequence of Candidatus Phytoplasma luffae NCHU2019.</title>
        <authorList>
            <person name="Cho S.-T."/>
            <person name="Tan C.-M."/>
            <person name="Li J.-R."/>
            <person name="Chien Y.-Y."/>
            <person name="Chiu Y.-C."/>
            <person name="Yang J.-Y."/>
            <person name="Kuo C.-H."/>
        </authorList>
    </citation>
    <scope>NUCLEOTIDE SEQUENCE</scope>
    <source>
        <strain evidence="15">NCHU2019</strain>
    </source>
</reference>
<evidence type="ECO:0000256" key="7">
    <source>
        <dbReference type="ARBA" id="ARBA00022833"/>
    </source>
</evidence>
<feature type="binding site" evidence="13">
    <location>
        <position position="334"/>
    </location>
    <ligand>
        <name>Zn(2+)</name>
        <dbReference type="ChEBI" id="CHEBI:29105"/>
        <note>catalytic</note>
    </ligand>
</feature>
<dbReference type="FunFam" id="3.30.930.10:FF:000002">
    <property type="entry name" value="Threonine--tRNA ligase"/>
    <property type="match status" value="1"/>
</dbReference>
<dbReference type="PANTHER" id="PTHR11451">
    <property type="entry name" value="THREONINE-TRNA LIGASE"/>
    <property type="match status" value="1"/>
</dbReference>
<sequence length="641" mass="75960">MINITFKNVQKKIVKGANVLEIIKENKNYFPHKNIAAYFNNQLIDLKQPLENNGNLEVIDTKHNQSLAILNHNTSLLLAQSIKEIYTKSLLVSGSINEEGFYYEIDFQNDNVSINDLKKIEDKMYEIANKNLEIFKKKITFEEALTLFKDNKYKQIMLRKNPKKYIKLYCCQNFKELYIPSVHLINTNHMKNFKLLNVSGSYFEGSTKNNSLTRIYGVSFFDKKDLKEHLNQLIERKQRDHKNINKEKNFFMFSPEVGVGLPFFLSKGATIRRIIERYIVDKELNYDYQHVYTPILANIKLYEQSGHLQLYKENMFPIMEFENKEKLVLRPMNCPHHMMIFKQKLRSYKELPLKIAELGMMHRYEHSGAVSGLQRTREMTLNDAHIFIDQNQIKEQFSEIIKFILEVYKDFDIKEYNFNLSTRDKTNKHKYFDDDIIWEKSESLLKEILKELNIPFKEVKGDAAFYGPKLDIQVLTALKNEETLSTIQLDFLLPKKFNLTYIGTDNKEHHPILIHRAIISTLERFISYLIEKNKGAFLLWLAPVQIVLIPINNQAHLEYTKKIKNLFIKNNFRIELNDKEMSLNYKIREAQKNKIPFQIVIGDKEIQTNTLTFRRYQNNKQENINLNNFIKMLNELIINKK</sequence>
<dbReference type="GO" id="GO:0004829">
    <property type="term" value="F:threonine-tRNA ligase activity"/>
    <property type="evidence" value="ECO:0007669"/>
    <property type="project" value="UniProtKB-UniRule"/>
</dbReference>
<keyword evidence="7 13" id="KW-0862">Zinc</keyword>
<dbReference type="CDD" id="cd00771">
    <property type="entry name" value="ThrRS_core"/>
    <property type="match status" value="1"/>
</dbReference>
<evidence type="ECO:0000256" key="11">
    <source>
        <dbReference type="ARBA" id="ARBA00023146"/>
    </source>
</evidence>
<dbReference type="InterPro" id="IPR045864">
    <property type="entry name" value="aa-tRNA-synth_II/BPL/LPL"/>
</dbReference>
<feature type="domain" description="Aminoacyl-transfer RNA synthetases class-II family profile" evidence="14">
    <location>
        <begin position="271"/>
        <end position="550"/>
    </location>
</feature>
<dbReference type="GO" id="GO:0005737">
    <property type="term" value="C:cytoplasm"/>
    <property type="evidence" value="ECO:0007669"/>
    <property type="project" value="UniProtKB-SubCell"/>
</dbReference>
<dbReference type="RefSeq" id="WP_210954690.1">
    <property type="nucleotide sequence ID" value="NZ_CP054393.1"/>
</dbReference>
<dbReference type="Proteomes" id="UP000672038">
    <property type="component" value="Chromosome"/>
</dbReference>
<feature type="binding site" evidence="13">
    <location>
        <position position="385"/>
    </location>
    <ligand>
        <name>Zn(2+)</name>
        <dbReference type="ChEBI" id="CHEBI:29105"/>
        <note>catalytic</note>
    </ligand>
</feature>
<dbReference type="CDD" id="cd00860">
    <property type="entry name" value="ThrRS_anticodon"/>
    <property type="match status" value="1"/>
</dbReference>
<dbReference type="GO" id="GO:0046872">
    <property type="term" value="F:metal ion binding"/>
    <property type="evidence" value="ECO:0007669"/>
    <property type="project" value="UniProtKB-KW"/>
</dbReference>
<evidence type="ECO:0000256" key="5">
    <source>
        <dbReference type="ARBA" id="ARBA00022723"/>
    </source>
</evidence>
<evidence type="ECO:0000256" key="13">
    <source>
        <dbReference type="HAMAP-Rule" id="MF_00184"/>
    </source>
</evidence>
<evidence type="ECO:0000256" key="12">
    <source>
        <dbReference type="ARBA" id="ARBA00049515"/>
    </source>
</evidence>
<dbReference type="Pfam" id="PF00587">
    <property type="entry name" value="tRNA-synt_2b"/>
    <property type="match status" value="1"/>
</dbReference>
<dbReference type="SUPFAM" id="SSF55681">
    <property type="entry name" value="Class II aaRS and biotin synthetases"/>
    <property type="match status" value="1"/>
</dbReference>
<dbReference type="EMBL" id="CP054393">
    <property type="protein sequence ID" value="QTX03290.1"/>
    <property type="molecule type" value="Genomic_DNA"/>
</dbReference>
<evidence type="ECO:0000256" key="8">
    <source>
        <dbReference type="ARBA" id="ARBA00022840"/>
    </source>
</evidence>
<dbReference type="Gene3D" id="3.10.20.30">
    <property type="match status" value="1"/>
</dbReference>
<dbReference type="Gene3D" id="3.40.50.800">
    <property type="entry name" value="Anticodon-binding domain"/>
    <property type="match status" value="1"/>
</dbReference>
<dbReference type="Gene3D" id="3.30.930.10">
    <property type="entry name" value="Bira Bifunctional Protein, Domain 2"/>
    <property type="match status" value="1"/>
</dbReference>
<proteinExistence type="inferred from homology"/>
<evidence type="ECO:0000313" key="16">
    <source>
        <dbReference type="Proteomes" id="UP000672038"/>
    </source>
</evidence>
<dbReference type="InterPro" id="IPR047246">
    <property type="entry name" value="ThrRS_anticodon"/>
</dbReference>
<keyword evidence="2 13" id="KW-0963">Cytoplasm</keyword>
<dbReference type="InterPro" id="IPR036621">
    <property type="entry name" value="Anticodon-bd_dom_sf"/>
</dbReference>
<keyword evidence="9 13" id="KW-0694">RNA-binding</keyword>
<dbReference type="GO" id="GO:0006435">
    <property type="term" value="P:threonyl-tRNA aminoacylation"/>
    <property type="evidence" value="ECO:0007669"/>
    <property type="project" value="UniProtKB-UniRule"/>
</dbReference>
<dbReference type="PRINTS" id="PR01047">
    <property type="entry name" value="TRNASYNTHTHR"/>
</dbReference>
<evidence type="ECO:0000256" key="4">
    <source>
        <dbReference type="ARBA" id="ARBA00022598"/>
    </source>
</evidence>
<dbReference type="InterPro" id="IPR004154">
    <property type="entry name" value="Anticodon-bd"/>
</dbReference>
<keyword evidence="16" id="KW-1185">Reference proteome</keyword>
<dbReference type="AlphaFoldDB" id="A0A975IMB9"/>
<evidence type="ECO:0000256" key="3">
    <source>
        <dbReference type="ARBA" id="ARBA00022555"/>
    </source>
</evidence>
<dbReference type="SUPFAM" id="SSF52954">
    <property type="entry name" value="Class II aaRS ABD-related"/>
    <property type="match status" value="1"/>
</dbReference>
<dbReference type="NCBIfam" id="TIGR00418">
    <property type="entry name" value="thrS"/>
    <property type="match status" value="1"/>
</dbReference>
<dbReference type="Gene3D" id="3.30.980.10">
    <property type="entry name" value="Threonyl-trna Synthetase, Chain A, domain 2"/>
    <property type="match status" value="1"/>
</dbReference>
<comment type="catalytic activity">
    <reaction evidence="12 13">
        <text>tRNA(Thr) + L-threonine + ATP = L-threonyl-tRNA(Thr) + AMP + diphosphate + H(+)</text>
        <dbReference type="Rhea" id="RHEA:24624"/>
        <dbReference type="Rhea" id="RHEA-COMP:9670"/>
        <dbReference type="Rhea" id="RHEA-COMP:9704"/>
        <dbReference type="ChEBI" id="CHEBI:15378"/>
        <dbReference type="ChEBI" id="CHEBI:30616"/>
        <dbReference type="ChEBI" id="CHEBI:33019"/>
        <dbReference type="ChEBI" id="CHEBI:57926"/>
        <dbReference type="ChEBI" id="CHEBI:78442"/>
        <dbReference type="ChEBI" id="CHEBI:78534"/>
        <dbReference type="ChEBI" id="CHEBI:456215"/>
        <dbReference type="EC" id="6.1.1.3"/>
    </reaction>
</comment>
<dbReference type="GO" id="GO:0005524">
    <property type="term" value="F:ATP binding"/>
    <property type="evidence" value="ECO:0007669"/>
    <property type="project" value="UniProtKB-UniRule"/>
</dbReference>
<keyword evidence="5 13" id="KW-0479">Metal-binding</keyword>
<comment type="cofactor">
    <cofactor evidence="13">
        <name>Zn(2+)</name>
        <dbReference type="ChEBI" id="CHEBI:29105"/>
    </cofactor>
    <text evidence="13">Binds 1 zinc ion per subunit.</text>
</comment>
<dbReference type="InterPro" id="IPR006195">
    <property type="entry name" value="aa-tRNA-synth_II"/>
</dbReference>
<dbReference type="InterPro" id="IPR012675">
    <property type="entry name" value="Beta-grasp_dom_sf"/>
</dbReference>
<keyword evidence="6 13" id="KW-0547">Nucleotide-binding</keyword>